<protein>
    <submittedName>
        <fullName evidence="2">Uncharacterized protein</fullName>
    </submittedName>
</protein>
<reference evidence="2" key="1">
    <citation type="submission" date="2020-06" db="EMBL/GenBank/DDBJ databases">
        <title>WGS assembly of Ceratodon purpureus strain R40.</title>
        <authorList>
            <person name="Carey S.B."/>
            <person name="Jenkins J."/>
            <person name="Shu S."/>
            <person name="Lovell J.T."/>
            <person name="Sreedasyam A."/>
            <person name="Maumus F."/>
            <person name="Tiley G.P."/>
            <person name="Fernandez-Pozo N."/>
            <person name="Barry K."/>
            <person name="Chen C."/>
            <person name="Wang M."/>
            <person name="Lipzen A."/>
            <person name="Daum C."/>
            <person name="Saski C.A."/>
            <person name="Payton A.C."/>
            <person name="Mcbreen J.C."/>
            <person name="Conrad R.E."/>
            <person name="Kollar L.M."/>
            <person name="Olsson S."/>
            <person name="Huttunen S."/>
            <person name="Landis J.B."/>
            <person name="Wickett N.J."/>
            <person name="Johnson M.G."/>
            <person name="Rensing S.A."/>
            <person name="Grimwood J."/>
            <person name="Schmutz J."/>
            <person name="Mcdaniel S.F."/>
        </authorList>
    </citation>
    <scope>NUCLEOTIDE SEQUENCE</scope>
    <source>
        <strain evidence="2">R40</strain>
    </source>
</reference>
<dbReference type="Proteomes" id="UP000822688">
    <property type="component" value="Chromosome 8"/>
</dbReference>
<keyword evidence="3" id="KW-1185">Reference proteome</keyword>
<proteinExistence type="predicted"/>
<comment type="caution">
    <text evidence="2">The sequence shown here is derived from an EMBL/GenBank/DDBJ whole genome shotgun (WGS) entry which is preliminary data.</text>
</comment>
<gene>
    <name evidence="2" type="ORF">KC19_8G171000</name>
</gene>
<dbReference type="EMBL" id="CM026429">
    <property type="protein sequence ID" value="KAG0565183.1"/>
    <property type="molecule type" value="Genomic_DNA"/>
</dbReference>
<organism evidence="2 3">
    <name type="scientific">Ceratodon purpureus</name>
    <name type="common">Fire moss</name>
    <name type="synonym">Dicranum purpureum</name>
    <dbReference type="NCBI Taxonomy" id="3225"/>
    <lineage>
        <taxon>Eukaryota</taxon>
        <taxon>Viridiplantae</taxon>
        <taxon>Streptophyta</taxon>
        <taxon>Embryophyta</taxon>
        <taxon>Bryophyta</taxon>
        <taxon>Bryophytina</taxon>
        <taxon>Bryopsida</taxon>
        <taxon>Dicranidae</taxon>
        <taxon>Pseudoditrichales</taxon>
        <taxon>Ditrichaceae</taxon>
        <taxon>Ceratodon</taxon>
    </lineage>
</organism>
<evidence type="ECO:0000313" key="3">
    <source>
        <dbReference type="Proteomes" id="UP000822688"/>
    </source>
</evidence>
<evidence type="ECO:0000313" key="2">
    <source>
        <dbReference type="EMBL" id="KAG0565183.1"/>
    </source>
</evidence>
<name>A0A8T0H200_CERPU</name>
<evidence type="ECO:0000256" key="1">
    <source>
        <dbReference type="SAM" id="MobiDB-lite"/>
    </source>
</evidence>
<feature type="region of interest" description="Disordered" evidence="1">
    <location>
        <begin position="1"/>
        <end position="20"/>
    </location>
</feature>
<dbReference type="AlphaFoldDB" id="A0A8T0H200"/>
<accession>A0A8T0H200</accession>
<sequence length="138" mass="15495">MTPRTNLQRRPQHRALSSQPYQSLNSLPVEILPVGKPLQTKSTLTTNNSQNHSSLSLSLPLSTHNLAVRLCYATRRELSATPRAIYWSHVSQIRANIQTPSICQSGTPSPPPRRSMLITQKQLHSVELAHEIGYYICE</sequence>